<keyword evidence="7" id="KW-0479">Metal-binding</keyword>
<comment type="catalytic activity">
    <reaction evidence="1">
        <text>Endonucleolytic cleavage of RNA, removing extra 3' nucleotides from tRNA precursor, generating 3' termini of tRNAs. A 3'-hydroxy group is left at the tRNA terminus and a 5'-phosphoryl group is left at the trailer molecule.</text>
        <dbReference type="EC" id="3.1.26.11"/>
    </reaction>
</comment>
<dbReference type="GeneID" id="94836843"/>
<keyword evidence="10" id="KW-0862">Zinc</keyword>
<dbReference type="Pfam" id="PF12706">
    <property type="entry name" value="Lactamase_B_2"/>
    <property type="match status" value="1"/>
</dbReference>
<organism evidence="13 14">
    <name type="scientific">Tritrichomonas foetus</name>
    <dbReference type="NCBI Taxonomy" id="1144522"/>
    <lineage>
        <taxon>Eukaryota</taxon>
        <taxon>Metamonada</taxon>
        <taxon>Parabasalia</taxon>
        <taxon>Tritrichomonadida</taxon>
        <taxon>Tritrichomonadidae</taxon>
        <taxon>Tritrichomonas</taxon>
    </lineage>
</organism>
<dbReference type="GO" id="GO:0005739">
    <property type="term" value="C:mitochondrion"/>
    <property type="evidence" value="ECO:0007669"/>
    <property type="project" value="TreeGrafter"/>
</dbReference>
<dbReference type="GO" id="GO:0046872">
    <property type="term" value="F:metal ion binding"/>
    <property type="evidence" value="ECO:0007669"/>
    <property type="project" value="UniProtKB-KW"/>
</dbReference>
<evidence type="ECO:0000256" key="6">
    <source>
        <dbReference type="ARBA" id="ARBA00022722"/>
    </source>
</evidence>
<reference evidence="13" key="1">
    <citation type="submission" date="2016-10" db="EMBL/GenBank/DDBJ databases">
        <authorList>
            <person name="Benchimol M."/>
            <person name="Almeida L.G."/>
            <person name="Vasconcelos A.T."/>
            <person name="Perreira-Neves A."/>
            <person name="Rosa I.A."/>
            <person name="Tasca T."/>
            <person name="Bogo M.R."/>
            <person name="de Souza W."/>
        </authorList>
    </citation>
    <scope>NUCLEOTIDE SEQUENCE [LARGE SCALE GENOMIC DNA]</scope>
    <source>
        <strain evidence="13">K</strain>
    </source>
</reference>
<evidence type="ECO:0000259" key="12">
    <source>
        <dbReference type="Pfam" id="PF13691"/>
    </source>
</evidence>
<evidence type="ECO:0000256" key="3">
    <source>
        <dbReference type="ARBA" id="ARBA00007823"/>
    </source>
</evidence>
<dbReference type="InterPro" id="IPR027794">
    <property type="entry name" value="tRNase_Z_dom"/>
</dbReference>
<evidence type="ECO:0000256" key="2">
    <source>
        <dbReference type="ARBA" id="ARBA00001947"/>
    </source>
</evidence>
<keyword evidence="14" id="KW-1185">Reference proteome</keyword>
<dbReference type="Pfam" id="PF13691">
    <property type="entry name" value="Lactamase_B_4"/>
    <property type="match status" value="1"/>
</dbReference>
<dbReference type="RefSeq" id="XP_068362525.1">
    <property type="nucleotide sequence ID" value="XM_068502139.1"/>
</dbReference>
<dbReference type="GO" id="GO:1990180">
    <property type="term" value="P:mitochondrial tRNA 3'-end processing"/>
    <property type="evidence" value="ECO:0007669"/>
    <property type="project" value="TreeGrafter"/>
</dbReference>
<dbReference type="GO" id="GO:0042781">
    <property type="term" value="F:3'-tRNA processing endoribonuclease activity"/>
    <property type="evidence" value="ECO:0007669"/>
    <property type="project" value="UniProtKB-EC"/>
</dbReference>
<gene>
    <name evidence="13" type="ORF">TRFO_21711</name>
</gene>
<dbReference type="SUPFAM" id="SSF56281">
    <property type="entry name" value="Metallo-hydrolase/oxidoreductase"/>
    <property type="match status" value="2"/>
</dbReference>
<dbReference type="CDD" id="cd07718">
    <property type="entry name" value="RNaseZ_ELAC1_ELAC2-C-term-like_MBL-fold"/>
    <property type="match status" value="1"/>
</dbReference>
<dbReference type="OrthoDB" id="527344at2759"/>
<evidence type="ECO:0000313" key="14">
    <source>
        <dbReference type="Proteomes" id="UP000179807"/>
    </source>
</evidence>
<dbReference type="AlphaFoldDB" id="A0A1J4KJ77"/>
<dbReference type="InterPro" id="IPR001279">
    <property type="entry name" value="Metallo-B-lactamas"/>
</dbReference>
<sequence length="601" mass="67564">MKYDLLVFSTESLDSHPSVGLMFPDKLYIFNVPDQTQRVFFETKIRFAKLSHVFLTTLNARSIGGFHGLTITAFDNKNNILNYSAFSAFSQILETYSHLHTQDKLRPKLIENFNDNNIIVTEHKLNDSLAFEVKLPDIPGKFLANKAKELGLKPGPIFKDLANGKTIKTPEGKTITPDQVLGPPTPGDVLFIVDCQTMADVEKLPNCKNFDFVVHFTKIDILLTSEYLSKFDSSQKALCFSPNGRITFPSVTNLYSASSSFAPTLINPIVSFDQIQNYDIPSQFVNAVPALEYAFAPPDKKKFTIPPLNNITSTAQKITITKFETFAVTFMGTGAMFPSKYRNVAGILLHTESGFIILDAGEGFTGQLRRKFGIDNFEYILKRLICVWISHLHGDHHFGLYQLLQARAQLCDSPVPLICHQYISDHIECLQKCSKTDLKFTLHSQTEKFVCGNVSIDSIPVLHCFDSYGCLVTLDGGWKVAYSGDKTFGDNFIENVGSCDLLIHEASFTDDLIDIAKDKRHSTIGQAIETGKLTHAKYVILTHFSQRYPKLPVFGTDYENVAFAFDYLSVPFERMNELCSVCPQIFQMIQDLEAKDDEKDE</sequence>
<dbReference type="PANTHER" id="PTHR12553">
    <property type="entry name" value="ZINC PHOSPHODIESTERASE ELAC PROTEIN 2"/>
    <property type="match status" value="1"/>
</dbReference>
<evidence type="ECO:0000256" key="8">
    <source>
        <dbReference type="ARBA" id="ARBA00022759"/>
    </source>
</evidence>
<comment type="cofactor">
    <cofactor evidence="2">
        <name>Zn(2+)</name>
        <dbReference type="ChEBI" id="CHEBI:29105"/>
    </cofactor>
</comment>
<feature type="domain" description="tRNase Z endonuclease" evidence="12">
    <location>
        <begin position="7"/>
        <end position="65"/>
    </location>
</feature>
<evidence type="ECO:0000256" key="5">
    <source>
        <dbReference type="ARBA" id="ARBA00022694"/>
    </source>
</evidence>
<keyword evidence="9" id="KW-0378">Hydrolase</keyword>
<protein>
    <recommendedName>
        <fullName evidence="4">ribonuclease Z</fullName>
        <ecNumber evidence="4">3.1.26.11</ecNumber>
    </recommendedName>
</protein>
<comment type="caution">
    <text evidence="13">The sequence shown here is derived from an EMBL/GenBank/DDBJ whole genome shotgun (WGS) entry which is preliminary data.</text>
</comment>
<evidence type="ECO:0000313" key="13">
    <source>
        <dbReference type="EMBL" id="OHT09389.1"/>
    </source>
</evidence>
<accession>A0A1J4KJ77</accession>
<feature type="domain" description="Metallo-beta-lactamase" evidence="11">
    <location>
        <begin position="356"/>
        <end position="544"/>
    </location>
</feature>
<evidence type="ECO:0000256" key="9">
    <source>
        <dbReference type="ARBA" id="ARBA00022801"/>
    </source>
</evidence>
<dbReference type="PANTHER" id="PTHR12553:SF49">
    <property type="entry name" value="ZINC PHOSPHODIESTERASE ELAC PROTEIN 2"/>
    <property type="match status" value="1"/>
</dbReference>
<dbReference type="EC" id="3.1.26.11" evidence="4"/>
<dbReference type="InterPro" id="IPR036866">
    <property type="entry name" value="RibonucZ/Hydroxyglut_hydro"/>
</dbReference>
<name>A0A1J4KJ77_9EUKA</name>
<evidence type="ECO:0000256" key="7">
    <source>
        <dbReference type="ARBA" id="ARBA00022723"/>
    </source>
</evidence>
<comment type="similarity">
    <text evidence="3">Belongs to the RNase Z family.</text>
</comment>
<keyword evidence="6" id="KW-0540">Nuclease</keyword>
<evidence type="ECO:0000256" key="10">
    <source>
        <dbReference type="ARBA" id="ARBA00022833"/>
    </source>
</evidence>
<proteinExistence type="inferred from homology"/>
<dbReference type="EMBL" id="MLAK01000640">
    <property type="protein sequence ID" value="OHT09389.1"/>
    <property type="molecule type" value="Genomic_DNA"/>
</dbReference>
<keyword evidence="8" id="KW-0255">Endonuclease</keyword>
<dbReference type="InterPro" id="IPR047151">
    <property type="entry name" value="RNZ2-like"/>
</dbReference>
<dbReference type="Proteomes" id="UP000179807">
    <property type="component" value="Unassembled WGS sequence"/>
</dbReference>
<evidence type="ECO:0000259" key="11">
    <source>
        <dbReference type="Pfam" id="PF12706"/>
    </source>
</evidence>
<keyword evidence="5" id="KW-0819">tRNA processing</keyword>
<evidence type="ECO:0000256" key="4">
    <source>
        <dbReference type="ARBA" id="ARBA00012477"/>
    </source>
</evidence>
<evidence type="ECO:0000256" key="1">
    <source>
        <dbReference type="ARBA" id="ARBA00000402"/>
    </source>
</evidence>
<dbReference type="VEuPathDB" id="TrichDB:TRFO_21711"/>
<dbReference type="Gene3D" id="3.60.15.10">
    <property type="entry name" value="Ribonuclease Z/Hydroxyacylglutathione hydrolase-like"/>
    <property type="match status" value="3"/>
</dbReference>